<dbReference type="Pfam" id="PF17921">
    <property type="entry name" value="Integrase_H2C2"/>
    <property type="match status" value="1"/>
</dbReference>
<dbReference type="Proteomes" id="UP000075243">
    <property type="component" value="Chromosome 4"/>
</dbReference>
<organism evidence="2 3">
    <name type="scientific">Cajanus cajan</name>
    <name type="common">Pigeon pea</name>
    <name type="synonym">Cajanus indicus</name>
    <dbReference type="NCBI Taxonomy" id="3821"/>
    <lineage>
        <taxon>Eukaryota</taxon>
        <taxon>Viridiplantae</taxon>
        <taxon>Streptophyta</taxon>
        <taxon>Embryophyta</taxon>
        <taxon>Tracheophyta</taxon>
        <taxon>Spermatophyta</taxon>
        <taxon>Magnoliopsida</taxon>
        <taxon>eudicotyledons</taxon>
        <taxon>Gunneridae</taxon>
        <taxon>Pentapetalae</taxon>
        <taxon>rosids</taxon>
        <taxon>fabids</taxon>
        <taxon>Fabales</taxon>
        <taxon>Fabaceae</taxon>
        <taxon>Papilionoideae</taxon>
        <taxon>50 kb inversion clade</taxon>
        <taxon>NPAAA clade</taxon>
        <taxon>indigoferoid/millettioid clade</taxon>
        <taxon>Phaseoleae</taxon>
        <taxon>Cajanus</taxon>
    </lineage>
</organism>
<protein>
    <recommendedName>
        <fullName evidence="1">Integrase zinc-binding domain-containing protein</fullName>
    </recommendedName>
</protein>
<keyword evidence="3" id="KW-1185">Reference proteome</keyword>
<dbReference type="AlphaFoldDB" id="A0A151TP95"/>
<dbReference type="Gene3D" id="1.10.340.70">
    <property type="match status" value="1"/>
</dbReference>
<dbReference type="EMBL" id="CM003606">
    <property type="protein sequence ID" value="KYP68885.1"/>
    <property type="molecule type" value="Genomic_DNA"/>
</dbReference>
<evidence type="ECO:0000259" key="1">
    <source>
        <dbReference type="Pfam" id="PF17921"/>
    </source>
</evidence>
<sequence length="87" mass="10205">MYEKDLDFASIYSNCQQKAFNGFYMGEGYLYKEGKLCISQRSMRKLLIKESHEGGLMSHFGVDKTLSLLKEKFFWPHIVKRCPKELS</sequence>
<dbReference type="InterPro" id="IPR041588">
    <property type="entry name" value="Integrase_H2C2"/>
</dbReference>
<evidence type="ECO:0000313" key="2">
    <source>
        <dbReference type="EMBL" id="KYP68885.1"/>
    </source>
</evidence>
<dbReference type="OMA" id="ASIYSNC"/>
<accession>A0A151TP95</accession>
<gene>
    <name evidence="2" type="ORF">KK1_022534</name>
</gene>
<feature type="domain" description="Integrase zinc-binding" evidence="1">
    <location>
        <begin position="41"/>
        <end position="81"/>
    </location>
</feature>
<evidence type="ECO:0000313" key="3">
    <source>
        <dbReference type="Proteomes" id="UP000075243"/>
    </source>
</evidence>
<name>A0A151TP95_CAJCA</name>
<dbReference type="Gramene" id="C.cajan_21883.t">
    <property type="protein sequence ID" value="C.cajan_21883.t.cds1"/>
    <property type="gene ID" value="C.cajan_21883"/>
</dbReference>
<reference evidence="2 3" key="1">
    <citation type="journal article" date="2012" name="Nat. Biotechnol.">
        <title>Draft genome sequence of pigeonpea (Cajanus cajan), an orphan legume crop of resource-poor farmers.</title>
        <authorList>
            <person name="Varshney R.K."/>
            <person name="Chen W."/>
            <person name="Li Y."/>
            <person name="Bharti A.K."/>
            <person name="Saxena R.K."/>
            <person name="Schlueter J.A."/>
            <person name="Donoghue M.T."/>
            <person name="Azam S."/>
            <person name="Fan G."/>
            <person name="Whaley A.M."/>
            <person name="Farmer A.D."/>
            <person name="Sheridan J."/>
            <person name="Iwata A."/>
            <person name="Tuteja R."/>
            <person name="Penmetsa R.V."/>
            <person name="Wu W."/>
            <person name="Upadhyaya H.D."/>
            <person name="Yang S.P."/>
            <person name="Shah T."/>
            <person name="Saxena K.B."/>
            <person name="Michael T."/>
            <person name="McCombie W.R."/>
            <person name="Yang B."/>
            <person name="Zhang G."/>
            <person name="Yang H."/>
            <person name="Wang J."/>
            <person name="Spillane C."/>
            <person name="Cook D.R."/>
            <person name="May G.D."/>
            <person name="Xu X."/>
            <person name="Jackson S.A."/>
        </authorList>
    </citation>
    <scope>NUCLEOTIDE SEQUENCE [LARGE SCALE GENOMIC DNA]</scope>
    <source>
        <strain evidence="3">cv. Asha</strain>
    </source>
</reference>
<proteinExistence type="predicted"/>